<keyword evidence="1" id="KW-1133">Transmembrane helix</keyword>
<keyword evidence="3" id="KW-1185">Reference proteome</keyword>
<proteinExistence type="predicted"/>
<organism evidence="2 3">
    <name type="scientific">Geomobilimonas luticola</name>
    <dbReference type="NCBI Taxonomy" id="1114878"/>
    <lineage>
        <taxon>Bacteria</taxon>
        <taxon>Pseudomonadati</taxon>
        <taxon>Thermodesulfobacteriota</taxon>
        <taxon>Desulfuromonadia</taxon>
        <taxon>Geobacterales</taxon>
        <taxon>Geobacteraceae</taxon>
        <taxon>Geomobilimonas</taxon>
    </lineage>
</organism>
<evidence type="ECO:0008006" key="4">
    <source>
        <dbReference type="Google" id="ProtNLM"/>
    </source>
</evidence>
<feature type="transmembrane region" description="Helical" evidence="1">
    <location>
        <begin position="12"/>
        <end position="43"/>
    </location>
</feature>
<comment type="caution">
    <text evidence="2">The sequence shown here is derived from an EMBL/GenBank/DDBJ whole genome shotgun (WGS) entry which is preliminary data.</text>
</comment>
<dbReference type="Proteomes" id="UP000756860">
    <property type="component" value="Unassembled WGS sequence"/>
</dbReference>
<evidence type="ECO:0000313" key="2">
    <source>
        <dbReference type="EMBL" id="MBT0653740.1"/>
    </source>
</evidence>
<dbReference type="SUPFAM" id="SSF48452">
    <property type="entry name" value="TPR-like"/>
    <property type="match status" value="1"/>
</dbReference>
<gene>
    <name evidence="2" type="ORF">KI810_11785</name>
</gene>
<dbReference type="EMBL" id="JAHCVK010000005">
    <property type="protein sequence ID" value="MBT0653740.1"/>
    <property type="molecule type" value="Genomic_DNA"/>
</dbReference>
<evidence type="ECO:0000313" key="3">
    <source>
        <dbReference type="Proteomes" id="UP000756860"/>
    </source>
</evidence>
<evidence type="ECO:0000256" key="1">
    <source>
        <dbReference type="SAM" id="Phobius"/>
    </source>
</evidence>
<accession>A0ABS5SEE2</accession>
<sequence>MYNALISAAVAVVVFVGLMLAVGTWWIAALVSPLVAMLVFFLISRIVMKKVMAVMETANRDLQGQRVDKAISELKSAFVYGKWQMYVTGQLNAQIGMIYYMKRDFGKAFPYLEKSFFKNWVAMGMLAVSYMKRNKPEKMRETFEKTVQWSSKESLLWNVYAYCLTEIGDTAKAKEVLERGLKKLPGDEHLKGNLALLGEGKKMKMRGFGDMWFQFHLESIGAIQKHHAAAMGGSKRRIIRK</sequence>
<reference evidence="2 3" key="1">
    <citation type="submission" date="2021-05" db="EMBL/GenBank/DDBJ databases">
        <title>The draft genome of Geobacter luticola JCM 17780.</title>
        <authorList>
            <person name="Xu Z."/>
            <person name="Masuda Y."/>
            <person name="Itoh H."/>
            <person name="Senoo K."/>
        </authorList>
    </citation>
    <scope>NUCLEOTIDE SEQUENCE [LARGE SCALE GENOMIC DNA]</scope>
    <source>
        <strain evidence="2 3">JCM 17780</strain>
    </source>
</reference>
<keyword evidence="1" id="KW-0812">Transmembrane</keyword>
<dbReference type="RefSeq" id="WP_214175745.1">
    <property type="nucleotide sequence ID" value="NZ_JAHCVK010000005.1"/>
</dbReference>
<name>A0ABS5SEE2_9BACT</name>
<dbReference type="InterPro" id="IPR011990">
    <property type="entry name" value="TPR-like_helical_dom_sf"/>
</dbReference>
<protein>
    <recommendedName>
        <fullName evidence="4">Tetratricopeptide repeat protein</fullName>
    </recommendedName>
</protein>
<dbReference type="Gene3D" id="1.25.40.10">
    <property type="entry name" value="Tetratricopeptide repeat domain"/>
    <property type="match status" value="1"/>
</dbReference>
<keyword evidence="1" id="KW-0472">Membrane</keyword>